<dbReference type="EMBL" id="AJJH01000173">
    <property type="protein sequence ID" value="EID72935.1"/>
    <property type="molecule type" value="Genomic_DNA"/>
</dbReference>
<evidence type="ECO:0000313" key="2">
    <source>
        <dbReference type="Proteomes" id="UP000006447"/>
    </source>
</evidence>
<organism evidence="1 2">
    <name type="scientific">Rhodococcus opacus RKJ300 = JCM 13270</name>
    <dbReference type="NCBI Taxonomy" id="1165867"/>
    <lineage>
        <taxon>Bacteria</taxon>
        <taxon>Bacillati</taxon>
        <taxon>Actinomycetota</taxon>
        <taxon>Actinomycetes</taxon>
        <taxon>Mycobacteriales</taxon>
        <taxon>Nocardiaceae</taxon>
        <taxon>Rhodococcus</taxon>
    </lineage>
</organism>
<protein>
    <submittedName>
        <fullName evidence="1">TetR family transcriptional regulator</fullName>
    </submittedName>
</protein>
<dbReference type="AlphaFoldDB" id="I0W969"/>
<gene>
    <name evidence="1" type="ORF">W59_36103</name>
</gene>
<evidence type="ECO:0000313" key="1">
    <source>
        <dbReference type="EMBL" id="EID72935.1"/>
    </source>
</evidence>
<sequence>MVLRWLVDRDSGAALTALDDLVQIIATKARQD</sequence>
<accession>I0W969</accession>
<comment type="caution">
    <text evidence="1">The sequence shown here is derived from an EMBL/GenBank/DDBJ whole genome shotgun (WGS) entry which is preliminary data.</text>
</comment>
<proteinExistence type="predicted"/>
<dbReference type="Proteomes" id="UP000006447">
    <property type="component" value="Unassembled WGS sequence"/>
</dbReference>
<name>I0W969_RHOOP</name>
<reference evidence="1 2" key="1">
    <citation type="journal article" date="2012" name="J. Bacteriol.">
        <title>Draft genome sequence of the nitrophenol-degrading actinomycete Rhodococcus imtechensis RKJ300.</title>
        <authorList>
            <person name="Vikram S."/>
            <person name="Kumar S."/>
            <person name="Subramanian S."/>
            <person name="Raghava G.P."/>
        </authorList>
    </citation>
    <scope>NUCLEOTIDE SEQUENCE [LARGE SCALE GENOMIC DNA]</scope>
    <source>
        <strain evidence="1 2">RKJ300</strain>
    </source>
</reference>